<organism evidence="3 4">
    <name type="scientific">Sporosarcina psychrophila</name>
    <name type="common">Bacillus psychrophilus</name>
    <dbReference type="NCBI Taxonomy" id="1476"/>
    <lineage>
        <taxon>Bacteria</taxon>
        <taxon>Bacillati</taxon>
        <taxon>Bacillota</taxon>
        <taxon>Bacilli</taxon>
        <taxon>Bacillales</taxon>
        <taxon>Caryophanaceae</taxon>
        <taxon>Sporosarcina</taxon>
    </lineage>
</organism>
<dbReference type="Pfam" id="PF20251">
    <property type="entry name" value="Big_14"/>
    <property type="match status" value="1"/>
</dbReference>
<protein>
    <recommendedName>
        <fullName evidence="2">Bacterial Ig-like domain-containing protein</fullName>
    </recommendedName>
</protein>
<keyword evidence="1" id="KW-0732">Signal</keyword>
<sequence length="159" mass="17557">MKKMLSIAIVLLLFLSACGNEPAVSTLPDPVPDQEMFSSEEGLSLVLDEDSFIGSPPIIKTLVRNYSSSDYQLGDFYHIEVNKDGQWHIITYSDAVFLKNPSFKDYGNVLSAGSEARQTFSVDALGVTLIPGEYRLVKSFISTDEQMHELSVAVPFSVK</sequence>
<dbReference type="AlphaFoldDB" id="A0A921KGF2"/>
<feature type="signal peptide" evidence="1">
    <location>
        <begin position="1"/>
        <end position="19"/>
    </location>
</feature>
<evidence type="ECO:0000313" key="4">
    <source>
        <dbReference type="Proteomes" id="UP000698173"/>
    </source>
</evidence>
<evidence type="ECO:0000313" key="3">
    <source>
        <dbReference type="EMBL" id="HJF34229.1"/>
    </source>
</evidence>
<dbReference type="Proteomes" id="UP000698173">
    <property type="component" value="Unassembled WGS sequence"/>
</dbReference>
<dbReference type="InterPro" id="IPR046878">
    <property type="entry name" value="Big_14"/>
</dbReference>
<dbReference type="EMBL" id="DYWT01000311">
    <property type="protein sequence ID" value="HJF34229.1"/>
    <property type="molecule type" value="Genomic_DNA"/>
</dbReference>
<name>A0A921KGF2_SPOPS</name>
<gene>
    <name evidence="3" type="ORF">K8V56_20900</name>
</gene>
<comment type="caution">
    <text evidence="3">The sequence shown here is derived from an EMBL/GenBank/DDBJ whole genome shotgun (WGS) entry which is preliminary data.</text>
</comment>
<accession>A0A921KGF2</accession>
<reference evidence="3" key="1">
    <citation type="journal article" date="2021" name="PeerJ">
        <title>Extensive microbial diversity within the chicken gut microbiome revealed by metagenomics and culture.</title>
        <authorList>
            <person name="Gilroy R."/>
            <person name="Ravi A."/>
            <person name="Getino M."/>
            <person name="Pursley I."/>
            <person name="Horton D.L."/>
            <person name="Alikhan N.F."/>
            <person name="Baker D."/>
            <person name="Gharbi K."/>
            <person name="Hall N."/>
            <person name="Watson M."/>
            <person name="Adriaenssens E.M."/>
            <person name="Foster-Nyarko E."/>
            <person name="Jarju S."/>
            <person name="Secka A."/>
            <person name="Antonio M."/>
            <person name="Oren A."/>
            <person name="Chaudhuri R.R."/>
            <person name="La Ragione R."/>
            <person name="Hildebrand F."/>
            <person name="Pallen M.J."/>
        </authorList>
    </citation>
    <scope>NUCLEOTIDE SEQUENCE</scope>
    <source>
        <strain evidence="3">CHK171-7178</strain>
    </source>
</reference>
<dbReference type="PROSITE" id="PS51257">
    <property type="entry name" value="PROKAR_LIPOPROTEIN"/>
    <property type="match status" value="1"/>
</dbReference>
<evidence type="ECO:0000256" key="1">
    <source>
        <dbReference type="SAM" id="SignalP"/>
    </source>
</evidence>
<evidence type="ECO:0000259" key="2">
    <source>
        <dbReference type="Pfam" id="PF20251"/>
    </source>
</evidence>
<feature type="domain" description="Bacterial Ig-like" evidence="2">
    <location>
        <begin position="40"/>
        <end position="146"/>
    </location>
</feature>
<feature type="chain" id="PRO_5038710920" description="Bacterial Ig-like domain-containing protein" evidence="1">
    <location>
        <begin position="20"/>
        <end position="159"/>
    </location>
</feature>
<proteinExistence type="predicted"/>
<reference evidence="3" key="2">
    <citation type="submission" date="2021-09" db="EMBL/GenBank/DDBJ databases">
        <authorList>
            <person name="Gilroy R."/>
        </authorList>
    </citation>
    <scope>NUCLEOTIDE SEQUENCE</scope>
    <source>
        <strain evidence="3">CHK171-7178</strain>
    </source>
</reference>